<dbReference type="SUPFAM" id="SSF55154">
    <property type="entry name" value="CYTH-like phosphatases"/>
    <property type="match status" value="1"/>
</dbReference>
<dbReference type="RefSeq" id="WP_014656157.1">
    <property type="nucleotide sequence ID" value="NC_017731.1"/>
</dbReference>
<proteinExistence type="predicted"/>
<dbReference type="PATRIC" id="fig|1157951.4.peg.307"/>
<dbReference type="Proteomes" id="UP000005012">
    <property type="component" value="Chromosome"/>
</dbReference>
<dbReference type="Gene3D" id="2.40.320.10">
    <property type="entry name" value="Hypothetical Protein Pfu-838710-001"/>
    <property type="match status" value="1"/>
</dbReference>
<reference evidence="2 3" key="1">
    <citation type="journal article" date="2012" name="J. Bacteriol.">
        <title>Complete Genome Sequence of Providencia stuartii Clinical Isolate MRSN 2154.</title>
        <authorList>
            <person name="Clifford R.J."/>
            <person name="Hang J."/>
            <person name="Riley M.C."/>
            <person name="Onmus-Leone F."/>
            <person name="Kuschner R.A."/>
            <person name="Lesho E.P."/>
            <person name="Waterman P.E."/>
        </authorList>
    </citation>
    <scope>NUCLEOTIDE SEQUENCE [LARGE SCALE GENOMIC DNA]</scope>
    <source>
        <strain evidence="2 3">MRSN 2154</strain>
    </source>
</reference>
<dbReference type="HOGENOM" id="CLU_105244_3_0_6"/>
<dbReference type="PROSITE" id="PS51707">
    <property type="entry name" value="CYTH"/>
    <property type="match status" value="1"/>
</dbReference>
<dbReference type="PANTHER" id="PTHR21028">
    <property type="entry name" value="SI:CH211-156B7.4"/>
    <property type="match status" value="1"/>
</dbReference>
<feature type="domain" description="CYTH" evidence="1">
    <location>
        <begin position="8"/>
        <end position="179"/>
    </location>
</feature>
<evidence type="ECO:0000313" key="3">
    <source>
        <dbReference type="Proteomes" id="UP000005012"/>
    </source>
</evidence>
<dbReference type="OrthoDB" id="8443111at2"/>
<dbReference type="InterPro" id="IPR008173">
    <property type="entry name" value="Adenylyl_cyclase_CyaB"/>
</dbReference>
<dbReference type="CDD" id="cd07890">
    <property type="entry name" value="CYTH-like_AC_IV-like"/>
    <property type="match status" value="1"/>
</dbReference>
<dbReference type="InterPro" id="IPR033469">
    <property type="entry name" value="CYTH-like_dom_sf"/>
</dbReference>
<evidence type="ECO:0000313" key="2">
    <source>
        <dbReference type="EMBL" id="AFH92202.1"/>
    </source>
</evidence>
<dbReference type="GeneID" id="93518958"/>
<evidence type="ECO:0000259" key="1">
    <source>
        <dbReference type="PROSITE" id="PS51707"/>
    </source>
</evidence>
<dbReference type="KEGG" id="psi:S70_01530"/>
<protein>
    <submittedName>
        <fullName evidence="2">Adenylate cyclase</fullName>
    </submittedName>
</protein>
<dbReference type="InterPro" id="IPR023577">
    <property type="entry name" value="CYTH_domain"/>
</dbReference>
<dbReference type="SMART" id="SM01118">
    <property type="entry name" value="CYTH"/>
    <property type="match status" value="1"/>
</dbReference>
<dbReference type="Pfam" id="PF01928">
    <property type="entry name" value="CYTH"/>
    <property type="match status" value="1"/>
</dbReference>
<accession>A0A140NJN5</accession>
<dbReference type="EMBL" id="CP003488">
    <property type="protein sequence ID" value="AFH92202.1"/>
    <property type="molecule type" value="Genomic_DNA"/>
</dbReference>
<dbReference type="AlphaFoldDB" id="A0A140NJN5"/>
<gene>
    <name evidence="2" type="ordered locus">S70_01530</name>
</gene>
<dbReference type="PANTHER" id="PTHR21028:SF2">
    <property type="entry name" value="CYTH DOMAIN-CONTAINING PROTEIN"/>
    <property type="match status" value="1"/>
</dbReference>
<name>A0A140NJN5_PROSM</name>
<organism evidence="2 3">
    <name type="scientific">Providencia stuartii (strain MRSN 2154)</name>
    <dbReference type="NCBI Taxonomy" id="1157951"/>
    <lineage>
        <taxon>Bacteria</taxon>
        <taxon>Pseudomonadati</taxon>
        <taxon>Pseudomonadota</taxon>
        <taxon>Gammaproteobacteria</taxon>
        <taxon>Enterobacterales</taxon>
        <taxon>Morganellaceae</taxon>
        <taxon>Providencia</taxon>
    </lineage>
</organism>
<sequence>MSEHFVGQYEAEIKFRLPDPNRFLQRIMADGAEVFTENNTEKDDFFDMPDGQLAQQGISLSVREMFPSGIKLWIVKGPGSSECKAINIEDCAHVKNMLTTLGYQCYFATSKQRSIYFLGDVHITIDYLEGIGWFAEFAIMTDTLSLLPQLTQQLMSLAQQYDFNDTLIETRSYKQIQLACRNGEQ</sequence>
<reference evidence="3" key="2">
    <citation type="submission" date="2012-04" db="EMBL/GenBank/DDBJ databases">
        <title>Complete genome sequence of Providencia stuartii clinical isolate MRSN 2154.</title>
        <authorList>
            <person name="Clifford R.J."/>
            <person name="Hang J."/>
            <person name="Riley M.C."/>
            <person name="Onmus-Leone F."/>
            <person name="Kuschner R.A."/>
            <person name="Lesho E.P."/>
            <person name="Waterman P.E."/>
        </authorList>
    </citation>
    <scope>NUCLEOTIDE SEQUENCE [LARGE SCALE GENOMIC DNA]</scope>
    <source>
        <strain evidence="3">MRSN 2154</strain>
    </source>
</reference>